<name>A0A926HQB9_9FIRM</name>
<evidence type="ECO:0000313" key="2">
    <source>
        <dbReference type="EMBL" id="MBC8532579.1"/>
    </source>
</evidence>
<dbReference type="InterPro" id="IPR050490">
    <property type="entry name" value="Bact_solute-bd_prot1"/>
</dbReference>
<gene>
    <name evidence="2" type="ORF">IAG03_00895</name>
</gene>
<comment type="caution">
    <text evidence="2">The sequence shown here is derived from an EMBL/GenBank/DDBJ whole genome shotgun (WGS) entry which is preliminary data.</text>
</comment>
<dbReference type="InterPro" id="IPR006059">
    <property type="entry name" value="SBP"/>
</dbReference>
<organism evidence="2 3">
    <name type="scientific">Yeguia hominis</name>
    <dbReference type="NCBI Taxonomy" id="2763662"/>
    <lineage>
        <taxon>Bacteria</taxon>
        <taxon>Bacillati</taxon>
        <taxon>Bacillota</taxon>
        <taxon>Clostridia</taxon>
        <taxon>Eubacteriales</taxon>
        <taxon>Yeguiaceae</taxon>
        <taxon>Yeguia</taxon>
    </lineage>
</organism>
<dbReference type="EMBL" id="JACRSN010000001">
    <property type="protein sequence ID" value="MBC8532579.1"/>
    <property type="molecule type" value="Genomic_DNA"/>
</dbReference>
<feature type="chain" id="PRO_5038047038" evidence="1">
    <location>
        <begin position="26"/>
        <end position="477"/>
    </location>
</feature>
<protein>
    <submittedName>
        <fullName evidence="2">Extracellular solute-binding protein</fullName>
    </submittedName>
</protein>
<dbReference type="Pfam" id="PF01547">
    <property type="entry name" value="SBP_bac_1"/>
    <property type="match status" value="1"/>
</dbReference>
<reference evidence="2" key="1">
    <citation type="submission" date="2020-08" db="EMBL/GenBank/DDBJ databases">
        <title>Genome public.</title>
        <authorList>
            <person name="Liu C."/>
            <person name="Sun Q."/>
        </authorList>
    </citation>
    <scope>NUCLEOTIDE SEQUENCE</scope>
    <source>
        <strain evidence="2">NSJ-40</strain>
    </source>
</reference>
<evidence type="ECO:0000313" key="3">
    <source>
        <dbReference type="Proteomes" id="UP000651482"/>
    </source>
</evidence>
<evidence type="ECO:0000256" key="1">
    <source>
        <dbReference type="SAM" id="SignalP"/>
    </source>
</evidence>
<sequence>MKKTISFIAMFLACLMLIGSLGACAEKPVSSNGTSSVASADSTADSENTAELGEYTSGDESYTFRVIVQQAEDSVQSEGYEVKQALDEYISSYRPNWNYEFETIPKLEVASKISILISSNDVPDFFVYEDGKMLDDIIKLDAIINLEEDIKKIGLTIEDFMLPSAIQSKRLTSSYDTIYSLPTSFSLNMLFYNKKIFADNGIEIPKTWDDYEAICDTLQNKGIQPMAFAGAEGWLCGWFLNNYTARFISPQFHLDAAVNENGATFRDPEFVEAVQHCQDFFQKGYAGEGFLSVDLANMYQIFLTGQAAMMLASADSVAYLSDPDQCEIGEENIGLIHWGNIEGRPVTYDEAIATDELACGVAMCIGKSQWAEGTNNEFFHYLLTSWGDRMISNRKYSTPYVSTVEIDKDSLSPTQQLVIEKLETVKTPTLWFEGKMSADGTLASQTNIQLVYEGTMTAQDYAEELAEITDREHPINE</sequence>
<keyword evidence="1" id="KW-0732">Signal</keyword>
<dbReference type="SUPFAM" id="SSF53850">
    <property type="entry name" value="Periplasmic binding protein-like II"/>
    <property type="match status" value="1"/>
</dbReference>
<accession>A0A926HQB9</accession>
<feature type="signal peptide" evidence="1">
    <location>
        <begin position="1"/>
        <end position="25"/>
    </location>
</feature>
<proteinExistence type="predicted"/>
<dbReference type="PANTHER" id="PTHR43649">
    <property type="entry name" value="ARABINOSE-BINDING PROTEIN-RELATED"/>
    <property type="match status" value="1"/>
</dbReference>
<dbReference type="Gene3D" id="3.40.190.10">
    <property type="entry name" value="Periplasmic binding protein-like II"/>
    <property type="match status" value="2"/>
</dbReference>
<dbReference type="PROSITE" id="PS51257">
    <property type="entry name" value="PROKAR_LIPOPROTEIN"/>
    <property type="match status" value="1"/>
</dbReference>
<dbReference type="Proteomes" id="UP000651482">
    <property type="component" value="Unassembled WGS sequence"/>
</dbReference>
<dbReference type="AlphaFoldDB" id="A0A926HQB9"/>
<dbReference type="RefSeq" id="WP_249317781.1">
    <property type="nucleotide sequence ID" value="NZ_JACRSN010000001.1"/>
</dbReference>
<keyword evidence="3" id="KW-1185">Reference proteome</keyword>